<evidence type="ECO:0000313" key="3">
    <source>
        <dbReference type="Proteomes" id="UP000198908"/>
    </source>
</evidence>
<accession>A0A1G7B8S6</accession>
<sequence length="67" mass="7777">MTATKRVTREECNRFALRQAELFMLTREAWLTRGLRYRGVVSASRTAASQRSDLARKWHHENAGPVM</sequence>
<dbReference type="EMBL" id="FMYQ01000038">
    <property type="protein sequence ID" value="SDE23499.1"/>
    <property type="molecule type" value="Genomic_DNA"/>
</dbReference>
<gene>
    <name evidence="2" type="ORF">SAMN05421548_13819</name>
</gene>
<evidence type="ECO:0000256" key="1">
    <source>
        <dbReference type="SAM" id="MobiDB-lite"/>
    </source>
</evidence>
<reference evidence="3" key="1">
    <citation type="submission" date="2016-09" db="EMBL/GenBank/DDBJ databases">
        <authorList>
            <person name="Varghese N."/>
            <person name="Submissions S."/>
        </authorList>
    </citation>
    <scope>NUCLEOTIDE SEQUENCE [LARGE SCALE GENOMIC DNA]</scope>
    <source>
        <strain evidence="3">TNe-862</strain>
    </source>
</reference>
<feature type="compositionally biased region" description="Basic and acidic residues" evidence="1">
    <location>
        <begin position="53"/>
        <end position="67"/>
    </location>
</feature>
<dbReference type="AlphaFoldDB" id="A0A1G7B8S6"/>
<protein>
    <submittedName>
        <fullName evidence="2">Uncharacterized protein</fullName>
    </submittedName>
</protein>
<dbReference type="Proteomes" id="UP000198908">
    <property type="component" value="Unassembled WGS sequence"/>
</dbReference>
<organism evidence="2 3">
    <name type="scientific">Paraburkholderia lycopersici</name>
    <dbReference type="NCBI Taxonomy" id="416944"/>
    <lineage>
        <taxon>Bacteria</taxon>
        <taxon>Pseudomonadati</taxon>
        <taxon>Pseudomonadota</taxon>
        <taxon>Betaproteobacteria</taxon>
        <taxon>Burkholderiales</taxon>
        <taxon>Burkholderiaceae</taxon>
        <taxon>Paraburkholderia</taxon>
    </lineage>
</organism>
<keyword evidence="3" id="KW-1185">Reference proteome</keyword>
<feature type="region of interest" description="Disordered" evidence="1">
    <location>
        <begin position="46"/>
        <end position="67"/>
    </location>
</feature>
<proteinExistence type="predicted"/>
<evidence type="ECO:0000313" key="2">
    <source>
        <dbReference type="EMBL" id="SDE23499.1"/>
    </source>
</evidence>
<name>A0A1G7B8S6_9BURK</name>